<keyword evidence="3" id="KW-1185">Reference proteome</keyword>
<dbReference type="Bgee" id="ENSOCUG00000025417">
    <property type="expression patterns" value="Expressed in smooth muscle tissue and 18 other cell types or tissues"/>
</dbReference>
<dbReference type="eggNOG" id="KOG3276">
    <property type="taxonomic scope" value="Eukaryota"/>
</dbReference>
<dbReference type="AlphaFoldDB" id="G1TYG0"/>
<dbReference type="STRING" id="9986.ENSOCUP00000022124"/>
<proteinExistence type="predicted"/>
<dbReference type="Ensembl" id="ENSOCUT00000023600.2">
    <property type="protein sequence ID" value="ENSOCUP00000022124.2"/>
    <property type="gene ID" value="ENSOCUG00000025417.2"/>
</dbReference>
<dbReference type="GeneTree" id="ENSGT00940000170703"/>
<dbReference type="HOGENOM" id="CLU_130694_2_0_1"/>
<reference evidence="2 3" key="1">
    <citation type="journal article" date="2011" name="Nature">
        <title>A high-resolution map of human evolutionary constraint using 29 mammals.</title>
        <authorList>
            <person name="Lindblad-Toh K."/>
            <person name="Garber M."/>
            <person name="Zuk O."/>
            <person name="Lin M.F."/>
            <person name="Parker B.J."/>
            <person name="Washietl S."/>
            <person name="Kheradpour P."/>
            <person name="Ernst J."/>
            <person name="Jordan G."/>
            <person name="Mauceli E."/>
            <person name="Ward L.D."/>
            <person name="Lowe C.B."/>
            <person name="Holloway A.K."/>
            <person name="Clamp M."/>
            <person name="Gnerre S."/>
            <person name="Alfoldi J."/>
            <person name="Beal K."/>
            <person name="Chang J."/>
            <person name="Clawson H."/>
            <person name="Cuff J."/>
            <person name="Di Palma F."/>
            <person name="Fitzgerald S."/>
            <person name="Flicek P."/>
            <person name="Guttman M."/>
            <person name="Hubisz M.J."/>
            <person name="Jaffe D.B."/>
            <person name="Jungreis I."/>
            <person name="Kent W.J."/>
            <person name="Kostka D."/>
            <person name="Lara M."/>
            <person name="Martins A.L."/>
            <person name="Massingham T."/>
            <person name="Moltke I."/>
            <person name="Raney B.J."/>
            <person name="Rasmussen M.D."/>
            <person name="Robinson J."/>
            <person name="Stark A."/>
            <person name="Vilella A.J."/>
            <person name="Wen J."/>
            <person name="Xie X."/>
            <person name="Zody M.C."/>
            <person name="Baldwin J."/>
            <person name="Bloom T."/>
            <person name="Chin C.W."/>
            <person name="Heiman D."/>
            <person name="Nicol R."/>
            <person name="Nusbaum C."/>
            <person name="Young S."/>
            <person name="Wilkinson J."/>
            <person name="Worley K.C."/>
            <person name="Kovar C.L."/>
            <person name="Muzny D.M."/>
            <person name="Gibbs R.A."/>
            <person name="Cree A."/>
            <person name="Dihn H.H."/>
            <person name="Fowler G."/>
            <person name="Jhangiani S."/>
            <person name="Joshi V."/>
            <person name="Lee S."/>
            <person name="Lewis L.R."/>
            <person name="Nazareth L.V."/>
            <person name="Okwuonu G."/>
            <person name="Santibanez J."/>
            <person name="Warren W.C."/>
            <person name="Mardis E.R."/>
            <person name="Weinstock G.M."/>
            <person name="Wilson R.K."/>
            <person name="Delehaunty K."/>
            <person name="Dooling D."/>
            <person name="Fronik C."/>
            <person name="Fulton L."/>
            <person name="Fulton B."/>
            <person name="Graves T."/>
            <person name="Minx P."/>
            <person name="Sodergren E."/>
            <person name="Birney E."/>
            <person name="Margulies E.H."/>
            <person name="Herrero J."/>
            <person name="Green E.D."/>
            <person name="Haussler D."/>
            <person name="Siepel A."/>
            <person name="Goldman N."/>
            <person name="Pollard K.S."/>
            <person name="Pedersen J.S."/>
            <person name="Lander E.S."/>
            <person name="Kellis M."/>
        </authorList>
    </citation>
    <scope>NUCLEOTIDE SEQUENCE [LARGE SCALE GENOMIC DNA]</scope>
    <source>
        <strain evidence="3">Thorbecke</strain>
    </source>
</reference>
<sequence length="124" mass="13314">MPKKAGATSKGRSQSKDREAPLPPSGSVAVDPKGCVTIAIHAKPGAKQNARAGWHWRPDAPPLAESITLAARGRGISVASLEPWGRLSPVYQRQENQAGTALNLHISARYYMQKCVFTTILSIL</sequence>
<feature type="region of interest" description="Disordered" evidence="1">
    <location>
        <begin position="1"/>
        <end position="31"/>
    </location>
</feature>
<organism evidence="2 3">
    <name type="scientific">Oryctolagus cuniculus</name>
    <name type="common">Rabbit</name>
    <dbReference type="NCBI Taxonomy" id="9986"/>
    <lineage>
        <taxon>Eukaryota</taxon>
        <taxon>Metazoa</taxon>
        <taxon>Chordata</taxon>
        <taxon>Craniata</taxon>
        <taxon>Vertebrata</taxon>
        <taxon>Euteleostomi</taxon>
        <taxon>Mammalia</taxon>
        <taxon>Eutheria</taxon>
        <taxon>Euarchontoglires</taxon>
        <taxon>Glires</taxon>
        <taxon>Lagomorpha</taxon>
        <taxon>Leporidae</taxon>
        <taxon>Oryctolagus</taxon>
    </lineage>
</organism>
<name>G1TYG0_RABIT</name>
<protein>
    <submittedName>
        <fullName evidence="2">Uncharacterized protein</fullName>
    </submittedName>
</protein>
<reference evidence="2" key="3">
    <citation type="submission" date="2025-09" db="UniProtKB">
        <authorList>
            <consortium name="Ensembl"/>
        </authorList>
    </citation>
    <scope>IDENTIFICATION</scope>
    <source>
        <strain evidence="2">Thorbecke</strain>
    </source>
</reference>
<accession>G1TYG0</accession>
<dbReference type="PaxDb" id="9986-ENSOCUP00000022124"/>
<evidence type="ECO:0000313" key="2">
    <source>
        <dbReference type="Ensembl" id="ENSOCUP00000022124.2"/>
    </source>
</evidence>
<evidence type="ECO:0000256" key="1">
    <source>
        <dbReference type="SAM" id="MobiDB-lite"/>
    </source>
</evidence>
<dbReference type="InParanoid" id="G1TYG0"/>
<reference evidence="2" key="2">
    <citation type="submission" date="2025-08" db="UniProtKB">
        <authorList>
            <consortium name="Ensembl"/>
        </authorList>
    </citation>
    <scope>IDENTIFICATION</scope>
    <source>
        <strain evidence="2">Thorbecke</strain>
    </source>
</reference>
<dbReference type="Proteomes" id="UP000001811">
    <property type="component" value="Unplaced"/>
</dbReference>
<evidence type="ECO:0000313" key="3">
    <source>
        <dbReference type="Proteomes" id="UP000001811"/>
    </source>
</evidence>